<dbReference type="VEuPathDB" id="AmoebaDB:DICPUDRAFT_80446"/>
<gene>
    <name evidence="1" type="ORF">DICPUDRAFT_80446</name>
</gene>
<proteinExistence type="predicted"/>
<name>F0ZQI1_DICPU</name>
<dbReference type="EMBL" id="GL871125">
    <property type="protein sequence ID" value="EGC33806.1"/>
    <property type="molecule type" value="Genomic_DNA"/>
</dbReference>
<evidence type="ECO:0000313" key="1">
    <source>
        <dbReference type="EMBL" id="EGC33806.1"/>
    </source>
</evidence>
<reference evidence="2" key="1">
    <citation type="journal article" date="2011" name="Genome Biol.">
        <title>Comparative genomics of the social amoebae Dictyostelium discoideum and Dictyostelium purpureum.</title>
        <authorList>
            <consortium name="US DOE Joint Genome Institute (JGI-PGF)"/>
            <person name="Sucgang R."/>
            <person name="Kuo A."/>
            <person name="Tian X."/>
            <person name="Salerno W."/>
            <person name="Parikh A."/>
            <person name="Feasley C.L."/>
            <person name="Dalin E."/>
            <person name="Tu H."/>
            <person name="Huang E."/>
            <person name="Barry K."/>
            <person name="Lindquist E."/>
            <person name="Shapiro H."/>
            <person name="Bruce D."/>
            <person name="Schmutz J."/>
            <person name="Salamov A."/>
            <person name="Fey P."/>
            <person name="Gaudet P."/>
            <person name="Anjard C."/>
            <person name="Babu M.M."/>
            <person name="Basu S."/>
            <person name="Bushmanova Y."/>
            <person name="van der Wel H."/>
            <person name="Katoh-Kurasawa M."/>
            <person name="Dinh C."/>
            <person name="Coutinho P.M."/>
            <person name="Saito T."/>
            <person name="Elias M."/>
            <person name="Schaap P."/>
            <person name="Kay R.R."/>
            <person name="Henrissat B."/>
            <person name="Eichinger L."/>
            <person name="Rivero F."/>
            <person name="Putnam N.H."/>
            <person name="West C.M."/>
            <person name="Loomis W.F."/>
            <person name="Chisholm R.L."/>
            <person name="Shaulsky G."/>
            <person name="Strassmann J.E."/>
            <person name="Queller D.C."/>
            <person name="Kuspa A."/>
            <person name="Grigoriev I.V."/>
        </authorList>
    </citation>
    <scope>NUCLEOTIDE SEQUENCE [LARGE SCALE GENOMIC DNA]</scope>
    <source>
        <strain evidence="2">QSDP1</strain>
    </source>
</reference>
<sequence length="195" mass="23355">MHTNINIDSDIKNYFTEPSFLFFDHDIQLHNLLDPSHFLDFENNINNSNTDDFYQNLKKEHSWQNLIFSTNPIRVDNTTLLKNPEICKELAKDISYYNQTLIKLINIRKKEGEDGYDKDKWDQALEKLKKFLYSQIRDIIENVPHSHIPEEAKDYIDHCISQDLQIDKNYLKKFDIPQNILNNYIFNRTKKSNKK</sequence>
<dbReference type="InParanoid" id="F0ZQI1"/>
<dbReference type="KEGG" id="dpp:DICPUDRAFT_80446"/>
<dbReference type="GeneID" id="10502942"/>
<dbReference type="Proteomes" id="UP000001064">
    <property type="component" value="Unassembled WGS sequence"/>
</dbReference>
<dbReference type="RefSeq" id="XP_003289677.1">
    <property type="nucleotide sequence ID" value="XM_003289629.1"/>
</dbReference>
<protein>
    <submittedName>
        <fullName evidence="1">Uncharacterized protein</fullName>
    </submittedName>
</protein>
<keyword evidence="2" id="KW-1185">Reference proteome</keyword>
<evidence type="ECO:0000313" key="2">
    <source>
        <dbReference type="Proteomes" id="UP000001064"/>
    </source>
</evidence>
<accession>F0ZQI1</accession>
<dbReference type="AlphaFoldDB" id="F0ZQI1"/>
<organism evidence="1 2">
    <name type="scientific">Dictyostelium purpureum</name>
    <name type="common">Slime mold</name>
    <dbReference type="NCBI Taxonomy" id="5786"/>
    <lineage>
        <taxon>Eukaryota</taxon>
        <taxon>Amoebozoa</taxon>
        <taxon>Evosea</taxon>
        <taxon>Eumycetozoa</taxon>
        <taxon>Dictyostelia</taxon>
        <taxon>Dictyosteliales</taxon>
        <taxon>Dictyosteliaceae</taxon>
        <taxon>Dictyostelium</taxon>
    </lineage>
</organism>